<keyword evidence="12 14" id="KW-0472">Membrane</keyword>
<evidence type="ECO:0000256" key="4">
    <source>
        <dbReference type="ARBA" id="ARBA00022692"/>
    </source>
</evidence>
<comment type="similarity">
    <text evidence="13 14">In the central section; belongs to the AAA ATPase family.</text>
</comment>
<dbReference type="InterPro" id="IPR003959">
    <property type="entry name" value="ATPase_AAA_core"/>
</dbReference>
<dbReference type="EC" id="3.4.24.-" evidence="14"/>
<comment type="function">
    <text evidence="14">Acts as a processive, ATP-dependent zinc metallopeptidase for both cytoplasmic and membrane proteins. Plays a role in the quality control of integral membrane proteins.</text>
</comment>
<evidence type="ECO:0000256" key="15">
    <source>
        <dbReference type="RuleBase" id="RU003651"/>
    </source>
</evidence>
<evidence type="ECO:0000256" key="2">
    <source>
        <dbReference type="ARBA" id="ARBA00010044"/>
    </source>
</evidence>
<comment type="subunit">
    <text evidence="14">Homohexamer.</text>
</comment>
<evidence type="ECO:0000256" key="12">
    <source>
        <dbReference type="ARBA" id="ARBA00023136"/>
    </source>
</evidence>
<dbReference type="InterPro" id="IPR027417">
    <property type="entry name" value="P-loop_NTPase"/>
</dbReference>
<dbReference type="InterPro" id="IPR005936">
    <property type="entry name" value="FtsH"/>
</dbReference>
<keyword evidence="17" id="KW-0131">Cell cycle</keyword>
<feature type="binding site" evidence="14">
    <location>
        <position position="396"/>
    </location>
    <ligand>
        <name>Zn(2+)</name>
        <dbReference type="ChEBI" id="CHEBI:29105"/>
        <note>catalytic</note>
    </ligand>
</feature>
<evidence type="ECO:0000313" key="17">
    <source>
        <dbReference type="EMBL" id="PJC23562.1"/>
    </source>
</evidence>
<evidence type="ECO:0000256" key="5">
    <source>
        <dbReference type="ARBA" id="ARBA00022723"/>
    </source>
</evidence>
<dbReference type="PROSITE" id="PS00674">
    <property type="entry name" value="AAA"/>
    <property type="match status" value="1"/>
</dbReference>
<dbReference type="Proteomes" id="UP000229756">
    <property type="component" value="Unassembled WGS sequence"/>
</dbReference>
<keyword evidence="11 14" id="KW-0482">Metalloprotease</keyword>
<evidence type="ECO:0000256" key="13">
    <source>
        <dbReference type="ARBA" id="ARBA00061570"/>
    </source>
</evidence>
<dbReference type="GO" id="GO:0005524">
    <property type="term" value="F:ATP binding"/>
    <property type="evidence" value="ECO:0007669"/>
    <property type="project" value="UniProtKB-UniRule"/>
</dbReference>
<dbReference type="PANTHER" id="PTHR23076:SF97">
    <property type="entry name" value="ATP-DEPENDENT ZINC METALLOPROTEASE YME1L1"/>
    <property type="match status" value="1"/>
</dbReference>
<feature type="transmembrane region" description="Helical" evidence="14">
    <location>
        <begin position="81"/>
        <end position="99"/>
    </location>
</feature>
<feature type="domain" description="AAA+ ATPase" evidence="16">
    <location>
        <begin position="163"/>
        <end position="302"/>
    </location>
</feature>
<comment type="caution">
    <text evidence="17">The sequence shown here is derived from an EMBL/GenBank/DDBJ whole genome shotgun (WGS) entry which is preliminary data.</text>
</comment>
<feature type="binding site" evidence="14">
    <location>
        <position position="392"/>
    </location>
    <ligand>
        <name>Zn(2+)</name>
        <dbReference type="ChEBI" id="CHEBI:29105"/>
        <note>catalytic</note>
    </ligand>
</feature>
<gene>
    <name evidence="14" type="primary">ftsH</name>
    <name evidence="17" type="ORF">CO058_02870</name>
</gene>
<dbReference type="Pfam" id="PF00004">
    <property type="entry name" value="AAA"/>
    <property type="match status" value="1"/>
</dbReference>
<dbReference type="EMBL" id="PFSJ01000022">
    <property type="protein sequence ID" value="PJC23562.1"/>
    <property type="molecule type" value="Genomic_DNA"/>
</dbReference>
<dbReference type="InterPro" id="IPR003593">
    <property type="entry name" value="AAA+_ATPase"/>
</dbReference>
<dbReference type="GO" id="GO:0006508">
    <property type="term" value="P:proteolysis"/>
    <property type="evidence" value="ECO:0007669"/>
    <property type="project" value="UniProtKB-KW"/>
</dbReference>
<dbReference type="AlphaFoldDB" id="A0A2M8ELE7"/>
<comment type="subcellular location">
    <subcellularLocation>
        <location evidence="14">Cell membrane</location>
        <topology evidence="14">Multi-pass membrane protein</topology>
        <orientation evidence="14">Cytoplasmic side</orientation>
    </subcellularLocation>
    <subcellularLocation>
        <location evidence="1">Membrane</location>
    </subcellularLocation>
</comment>
<keyword evidence="14" id="KW-1003">Cell membrane</keyword>
<keyword evidence="5 14" id="KW-0479">Metal-binding</keyword>
<dbReference type="GO" id="GO:0051301">
    <property type="term" value="P:cell division"/>
    <property type="evidence" value="ECO:0007669"/>
    <property type="project" value="UniProtKB-KW"/>
</dbReference>
<keyword evidence="17" id="KW-0132">Cell division</keyword>
<sequence>MKAAPKDIPLTEAFTLIKNQSVDSIMIEGDQIKLSLKDGEENVSSKEAQISFYELLSLQGISTDLVSGGIKEKTNIAWMELLINLIIPIGMLVFFFWMFKSAGKSSGGLFSIGKSKAKLFSKTEQNKIGFSDVAGAKEVKNELVEIVDFLKSPEKYRKLGARIPRGVLLIGPSGVGKTLLARAIAGEAGVPFYSVAGSEFIEMIVGVGSARVRDLFKMAKESSPSIIFIDEIDAIGRHRGKAMAMGNDEREQTLNQILVEMDGFDPRTNVIIIAATNRPDMLDPALVRPGRFDRHIRLELPDISEREEIMKIHMKGKPFAGDVEIKKLAKQSVGFSGADIENMLNEAAILAARRDASEIGIKDLIEASTKVKLGPGKKLLQTEEERSIIAYHEAGHALVASLNAKADPVTRISILSRTMSLGHTEFVPESNSSNRSKGKLLAMIQSLLGGRVAEQIVFDEETVGASSDIERATYIAKKMVTDFGMSELGPINYVSSNIAMWDSSSEDKAVGYSEDVAKMIDDEVKRIIRTEYENAQKMLKANRGTLDKLASKLLEVETLEQDDFERIITEERNKSK</sequence>
<dbReference type="PANTHER" id="PTHR23076">
    <property type="entry name" value="METALLOPROTEASE M41 FTSH"/>
    <property type="match status" value="1"/>
</dbReference>
<dbReference type="Pfam" id="PF01434">
    <property type="entry name" value="Peptidase_M41"/>
    <property type="match status" value="1"/>
</dbReference>
<comment type="cofactor">
    <cofactor evidence="14">
        <name>Zn(2+)</name>
        <dbReference type="ChEBI" id="CHEBI:29105"/>
    </cofactor>
    <text evidence="14">Binds 1 zinc ion per subunit.</text>
</comment>
<evidence type="ECO:0000256" key="3">
    <source>
        <dbReference type="ARBA" id="ARBA00022670"/>
    </source>
</evidence>
<dbReference type="GO" id="GO:0016887">
    <property type="term" value="F:ATP hydrolysis activity"/>
    <property type="evidence" value="ECO:0007669"/>
    <property type="project" value="UniProtKB-UniRule"/>
</dbReference>
<evidence type="ECO:0000313" key="18">
    <source>
        <dbReference type="Proteomes" id="UP000229756"/>
    </source>
</evidence>
<feature type="binding site" evidence="14">
    <location>
        <position position="468"/>
    </location>
    <ligand>
        <name>Zn(2+)</name>
        <dbReference type="ChEBI" id="CHEBI:29105"/>
        <note>catalytic</note>
    </ligand>
</feature>
<dbReference type="InterPro" id="IPR000642">
    <property type="entry name" value="Peptidase_M41"/>
</dbReference>
<keyword evidence="6 14" id="KW-0547">Nucleotide-binding</keyword>
<dbReference type="GO" id="GO:0008270">
    <property type="term" value="F:zinc ion binding"/>
    <property type="evidence" value="ECO:0007669"/>
    <property type="project" value="UniProtKB-UniRule"/>
</dbReference>
<dbReference type="InterPro" id="IPR037219">
    <property type="entry name" value="Peptidase_M41-like"/>
</dbReference>
<feature type="active site" evidence="14">
    <location>
        <position position="393"/>
    </location>
</feature>
<dbReference type="GO" id="GO:0004222">
    <property type="term" value="F:metalloendopeptidase activity"/>
    <property type="evidence" value="ECO:0007669"/>
    <property type="project" value="InterPro"/>
</dbReference>
<dbReference type="GO" id="GO:0030163">
    <property type="term" value="P:protein catabolic process"/>
    <property type="evidence" value="ECO:0007669"/>
    <property type="project" value="UniProtKB-UniRule"/>
</dbReference>
<comment type="similarity">
    <text evidence="15">Belongs to the AAA ATPase family.</text>
</comment>
<evidence type="ECO:0000256" key="1">
    <source>
        <dbReference type="ARBA" id="ARBA00004370"/>
    </source>
</evidence>
<dbReference type="NCBIfam" id="TIGR01241">
    <property type="entry name" value="FtsH_fam"/>
    <property type="match status" value="1"/>
</dbReference>
<keyword evidence="3 14" id="KW-0645">Protease</keyword>
<evidence type="ECO:0000256" key="14">
    <source>
        <dbReference type="HAMAP-Rule" id="MF_01458"/>
    </source>
</evidence>
<dbReference type="SMART" id="SM00382">
    <property type="entry name" value="AAA"/>
    <property type="match status" value="1"/>
</dbReference>
<protein>
    <recommendedName>
        <fullName evidence="14">ATP-dependent zinc metalloprotease FtsH</fullName>
        <ecNumber evidence="14">3.4.24.-</ecNumber>
    </recommendedName>
</protein>
<evidence type="ECO:0000259" key="16">
    <source>
        <dbReference type="SMART" id="SM00382"/>
    </source>
</evidence>
<dbReference type="SUPFAM" id="SSF52540">
    <property type="entry name" value="P-loop containing nucleoside triphosphate hydrolases"/>
    <property type="match status" value="1"/>
</dbReference>
<dbReference type="Pfam" id="PF17862">
    <property type="entry name" value="AAA_lid_3"/>
    <property type="match status" value="1"/>
</dbReference>
<evidence type="ECO:0000256" key="11">
    <source>
        <dbReference type="ARBA" id="ARBA00023049"/>
    </source>
</evidence>
<dbReference type="CDD" id="cd19501">
    <property type="entry name" value="RecA-like_FtsH"/>
    <property type="match status" value="1"/>
</dbReference>
<keyword evidence="7 14" id="KW-0378">Hydrolase</keyword>
<comment type="caution">
    <text evidence="14">Lacks conserved residue(s) required for the propagation of feature annotation.</text>
</comment>
<dbReference type="FunFam" id="1.10.8.60:FF:000001">
    <property type="entry name" value="ATP-dependent zinc metalloprotease FtsH"/>
    <property type="match status" value="1"/>
</dbReference>
<name>A0A2M8ELE7_UNCKA</name>
<keyword evidence="8 14" id="KW-0862">Zinc</keyword>
<dbReference type="SUPFAM" id="SSF140990">
    <property type="entry name" value="FtsH protease domain-like"/>
    <property type="match status" value="1"/>
</dbReference>
<dbReference type="InterPro" id="IPR003960">
    <property type="entry name" value="ATPase_AAA_CS"/>
</dbReference>
<accession>A0A2M8ELE7</accession>
<dbReference type="Gene3D" id="3.40.50.300">
    <property type="entry name" value="P-loop containing nucleotide triphosphate hydrolases"/>
    <property type="match status" value="1"/>
</dbReference>
<comment type="similarity">
    <text evidence="2 14">In the C-terminal section; belongs to the peptidase M41 family.</text>
</comment>
<evidence type="ECO:0000256" key="10">
    <source>
        <dbReference type="ARBA" id="ARBA00022989"/>
    </source>
</evidence>
<evidence type="ECO:0000256" key="6">
    <source>
        <dbReference type="ARBA" id="ARBA00022741"/>
    </source>
</evidence>
<keyword evidence="9 14" id="KW-0067">ATP-binding</keyword>
<organism evidence="17 18">
    <name type="scientific">candidate division WWE3 bacterium CG_4_9_14_0_2_um_filter_35_11</name>
    <dbReference type="NCBI Taxonomy" id="1975077"/>
    <lineage>
        <taxon>Bacteria</taxon>
        <taxon>Katanobacteria</taxon>
    </lineage>
</organism>
<dbReference type="InterPro" id="IPR041569">
    <property type="entry name" value="AAA_lid_3"/>
</dbReference>
<evidence type="ECO:0000256" key="8">
    <source>
        <dbReference type="ARBA" id="ARBA00022833"/>
    </source>
</evidence>
<dbReference type="FunFam" id="1.20.58.760:FF:000001">
    <property type="entry name" value="ATP-dependent zinc metalloprotease FtsH"/>
    <property type="match status" value="1"/>
</dbReference>
<evidence type="ECO:0000256" key="9">
    <source>
        <dbReference type="ARBA" id="ARBA00022840"/>
    </source>
</evidence>
<dbReference type="GO" id="GO:0005886">
    <property type="term" value="C:plasma membrane"/>
    <property type="evidence" value="ECO:0007669"/>
    <property type="project" value="UniProtKB-SubCell"/>
</dbReference>
<reference evidence="18" key="1">
    <citation type="submission" date="2017-09" db="EMBL/GenBank/DDBJ databases">
        <title>Depth-based differentiation of microbial function through sediment-hosted aquifers and enrichment of novel symbionts in the deep terrestrial subsurface.</title>
        <authorList>
            <person name="Probst A.J."/>
            <person name="Ladd B."/>
            <person name="Jarett J.K."/>
            <person name="Geller-Mcgrath D.E."/>
            <person name="Sieber C.M.K."/>
            <person name="Emerson J.B."/>
            <person name="Anantharaman K."/>
            <person name="Thomas B.C."/>
            <person name="Malmstrom R."/>
            <person name="Stieglmeier M."/>
            <person name="Klingl A."/>
            <person name="Woyke T."/>
            <person name="Ryan C.M."/>
            <person name="Banfield J.F."/>
        </authorList>
    </citation>
    <scope>NUCLEOTIDE SEQUENCE [LARGE SCALE GENOMIC DNA]</scope>
</reference>
<dbReference type="Gene3D" id="1.20.58.760">
    <property type="entry name" value="Peptidase M41"/>
    <property type="match status" value="1"/>
</dbReference>
<evidence type="ECO:0000256" key="7">
    <source>
        <dbReference type="ARBA" id="ARBA00022801"/>
    </source>
</evidence>
<keyword evidence="10 14" id="KW-1133">Transmembrane helix</keyword>
<dbReference type="GO" id="GO:0004176">
    <property type="term" value="F:ATP-dependent peptidase activity"/>
    <property type="evidence" value="ECO:0007669"/>
    <property type="project" value="InterPro"/>
</dbReference>
<dbReference type="HAMAP" id="MF_01458">
    <property type="entry name" value="FtsH"/>
    <property type="match status" value="1"/>
</dbReference>
<dbReference type="FunFam" id="3.40.50.300:FF:000001">
    <property type="entry name" value="ATP-dependent zinc metalloprotease FtsH"/>
    <property type="match status" value="1"/>
</dbReference>
<proteinExistence type="inferred from homology"/>
<keyword evidence="4 14" id="KW-0812">Transmembrane</keyword>
<dbReference type="Gene3D" id="1.10.8.60">
    <property type="match status" value="1"/>
</dbReference>